<dbReference type="Gene3D" id="3.30.730.10">
    <property type="entry name" value="AP2/ERF domain"/>
    <property type="match status" value="1"/>
</dbReference>
<reference evidence="3" key="1">
    <citation type="journal article" date="2013" name="Nature">
        <title>Pan genome of the phytoplankton Emiliania underpins its global distribution.</title>
        <authorList>
            <person name="Read B.A."/>
            <person name="Kegel J."/>
            <person name="Klute M.J."/>
            <person name="Kuo A."/>
            <person name="Lefebvre S.C."/>
            <person name="Maumus F."/>
            <person name="Mayer C."/>
            <person name="Miller J."/>
            <person name="Monier A."/>
            <person name="Salamov A."/>
            <person name="Young J."/>
            <person name="Aguilar M."/>
            <person name="Claverie J.M."/>
            <person name="Frickenhaus S."/>
            <person name="Gonzalez K."/>
            <person name="Herman E.K."/>
            <person name="Lin Y.C."/>
            <person name="Napier J."/>
            <person name="Ogata H."/>
            <person name="Sarno A.F."/>
            <person name="Shmutz J."/>
            <person name="Schroeder D."/>
            <person name="de Vargas C."/>
            <person name="Verret F."/>
            <person name="von Dassow P."/>
            <person name="Valentin K."/>
            <person name="Van de Peer Y."/>
            <person name="Wheeler G."/>
            <person name="Dacks J.B."/>
            <person name="Delwiche C.F."/>
            <person name="Dyhrman S.T."/>
            <person name="Glockner G."/>
            <person name="John U."/>
            <person name="Richards T."/>
            <person name="Worden A.Z."/>
            <person name="Zhang X."/>
            <person name="Grigoriev I.V."/>
            <person name="Allen A.E."/>
            <person name="Bidle K."/>
            <person name="Borodovsky M."/>
            <person name="Bowler C."/>
            <person name="Brownlee C."/>
            <person name="Cock J.M."/>
            <person name="Elias M."/>
            <person name="Gladyshev V.N."/>
            <person name="Groth M."/>
            <person name="Guda C."/>
            <person name="Hadaegh A."/>
            <person name="Iglesias-Rodriguez M.D."/>
            <person name="Jenkins J."/>
            <person name="Jones B.M."/>
            <person name="Lawson T."/>
            <person name="Leese F."/>
            <person name="Lindquist E."/>
            <person name="Lobanov A."/>
            <person name="Lomsadze A."/>
            <person name="Malik S.B."/>
            <person name="Marsh M.E."/>
            <person name="Mackinder L."/>
            <person name="Mock T."/>
            <person name="Mueller-Roeber B."/>
            <person name="Pagarete A."/>
            <person name="Parker M."/>
            <person name="Probert I."/>
            <person name="Quesneville H."/>
            <person name="Raines C."/>
            <person name="Rensing S.A."/>
            <person name="Riano-Pachon D.M."/>
            <person name="Richier S."/>
            <person name="Rokitta S."/>
            <person name="Shiraiwa Y."/>
            <person name="Soanes D.M."/>
            <person name="van der Giezen M."/>
            <person name="Wahlund T.M."/>
            <person name="Williams B."/>
            <person name="Wilson W."/>
            <person name="Wolfe G."/>
            <person name="Wurch L.L."/>
        </authorList>
    </citation>
    <scope>NUCLEOTIDE SEQUENCE</scope>
</reference>
<sequence>MVVVSVAGGVRLHLSSKSLTGYKGVHKVASGRFRAGYTCAPPDRPRGGGGKVGLGNFDTAVDAAVAYALAVGEYTPPPPPPAAAEPAEAPAAAEPTTQAPVTQAPVAAEAEGVRLHLSSSNSTGYKGVYKDGSRFKAQHRRGGERTTVDLSLSLLLGLGLRNGLWRRLAAQHEPGLRLSLL</sequence>
<dbReference type="Proteomes" id="UP000013827">
    <property type="component" value="Unassembled WGS sequence"/>
</dbReference>
<feature type="region of interest" description="Disordered" evidence="1">
    <location>
        <begin position="76"/>
        <end position="98"/>
    </location>
</feature>
<dbReference type="GeneID" id="19046260"/>
<keyword evidence="3" id="KW-1185">Reference proteome</keyword>
<dbReference type="InterPro" id="IPR036955">
    <property type="entry name" value="AP2/ERF_dom_sf"/>
</dbReference>
<feature type="compositionally biased region" description="Low complexity" evidence="1">
    <location>
        <begin position="84"/>
        <end position="98"/>
    </location>
</feature>
<dbReference type="HOGENOM" id="CLU_127933_0_0_1"/>
<evidence type="ECO:0000256" key="1">
    <source>
        <dbReference type="SAM" id="MobiDB-lite"/>
    </source>
</evidence>
<dbReference type="InterPro" id="IPR016177">
    <property type="entry name" value="DNA-bd_dom_sf"/>
</dbReference>
<accession>A0A0D3J424</accession>
<reference evidence="2" key="2">
    <citation type="submission" date="2024-10" db="UniProtKB">
        <authorList>
            <consortium name="EnsemblProtists"/>
        </authorList>
    </citation>
    <scope>IDENTIFICATION</scope>
</reference>
<dbReference type="GO" id="GO:0003700">
    <property type="term" value="F:DNA-binding transcription factor activity"/>
    <property type="evidence" value="ECO:0007669"/>
    <property type="project" value="InterPro"/>
</dbReference>
<dbReference type="KEGG" id="ehx:EMIHUDRAFT_196412"/>
<dbReference type="EnsemblProtists" id="EOD18259">
    <property type="protein sequence ID" value="EOD18259"/>
    <property type="gene ID" value="EMIHUDRAFT_196412"/>
</dbReference>
<dbReference type="GO" id="GO:0003677">
    <property type="term" value="F:DNA binding"/>
    <property type="evidence" value="ECO:0007669"/>
    <property type="project" value="InterPro"/>
</dbReference>
<evidence type="ECO:0008006" key="4">
    <source>
        <dbReference type="Google" id="ProtNLM"/>
    </source>
</evidence>
<proteinExistence type="predicted"/>
<dbReference type="AlphaFoldDB" id="A0A0D3J424"/>
<evidence type="ECO:0000313" key="3">
    <source>
        <dbReference type="Proteomes" id="UP000013827"/>
    </source>
</evidence>
<dbReference type="PaxDb" id="2903-EOD18259"/>
<organism evidence="2 3">
    <name type="scientific">Emiliania huxleyi (strain CCMP1516)</name>
    <dbReference type="NCBI Taxonomy" id="280463"/>
    <lineage>
        <taxon>Eukaryota</taxon>
        <taxon>Haptista</taxon>
        <taxon>Haptophyta</taxon>
        <taxon>Prymnesiophyceae</taxon>
        <taxon>Isochrysidales</taxon>
        <taxon>Noelaerhabdaceae</taxon>
        <taxon>Emiliania</taxon>
    </lineage>
</organism>
<evidence type="ECO:0000313" key="2">
    <source>
        <dbReference type="EnsemblProtists" id="EOD18259"/>
    </source>
</evidence>
<dbReference type="RefSeq" id="XP_005770688.1">
    <property type="nucleotide sequence ID" value="XM_005770631.1"/>
</dbReference>
<protein>
    <recommendedName>
        <fullName evidence="4">AP2/ERF domain-containing protein</fullName>
    </recommendedName>
</protein>
<name>A0A0D3J424_EMIH1</name>
<dbReference type="SUPFAM" id="SSF54171">
    <property type="entry name" value="DNA-binding domain"/>
    <property type="match status" value="1"/>
</dbReference>